<feature type="compositionally biased region" description="Polar residues" evidence="1">
    <location>
        <begin position="1"/>
        <end position="14"/>
    </location>
</feature>
<feature type="compositionally biased region" description="Low complexity" evidence="1">
    <location>
        <begin position="386"/>
        <end position="405"/>
    </location>
</feature>
<keyword evidence="3" id="KW-1185">Reference proteome</keyword>
<organism evidence="2 3">
    <name type="scientific">Rhodocollybia butyracea</name>
    <dbReference type="NCBI Taxonomy" id="206335"/>
    <lineage>
        <taxon>Eukaryota</taxon>
        <taxon>Fungi</taxon>
        <taxon>Dikarya</taxon>
        <taxon>Basidiomycota</taxon>
        <taxon>Agaricomycotina</taxon>
        <taxon>Agaricomycetes</taxon>
        <taxon>Agaricomycetidae</taxon>
        <taxon>Agaricales</taxon>
        <taxon>Marasmiineae</taxon>
        <taxon>Omphalotaceae</taxon>
        <taxon>Rhodocollybia</taxon>
    </lineage>
</organism>
<proteinExistence type="predicted"/>
<feature type="region of interest" description="Disordered" evidence="1">
    <location>
        <begin position="126"/>
        <end position="193"/>
    </location>
</feature>
<protein>
    <submittedName>
        <fullName evidence="2">Uncharacterized protein</fullName>
    </submittedName>
</protein>
<feature type="region of interest" description="Disordered" evidence="1">
    <location>
        <begin position="442"/>
        <end position="479"/>
    </location>
</feature>
<evidence type="ECO:0000313" key="3">
    <source>
        <dbReference type="Proteomes" id="UP000772434"/>
    </source>
</evidence>
<name>A0A9P5PU68_9AGAR</name>
<evidence type="ECO:0000313" key="2">
    <source>
        <dbReference type="EMBL" id="KAF9069217.1"/>
    </source>
</evidence>
<feature type="region of interest" description="Disordered" evidence="1">
    <location>
        <begin position="354"/>
        <end position="410"/>
    </location>
</feature>
<dbReference type="EMBL" id="JADNRY010000053">
    <property type="protein sequence ID" value="KAF9069217.1"/>
    <property type="molecule type" value="Genomic_DNA"/>
</dbReference>
<dbReference type="Proteomes" id="UP000772434">
    <property type="component" value="Unassembled WGS sequence"/>
</dbReference>
<sequence>MNNYNMHDSPTSAIGSPRMMTPRSHRTQRTMRSGHSHRPRQQPNAVYEPHDPHNVAEQQPQSLVAEHLHQDNSIYNVDPGAPMLGAGEESIEEAIRAEDERNDIRRERNFVGGFVVGLKKALKPTWTNRQRSDPEAAYGETPYEEADYTAPDPAVIEDQHVYTRPEYSPRSNSSESQPSPSETMHGGTQEYLDDGTTAVDHQQMPMGTYVSPVVVEPQLAPDYAKMGPSSPTATEASMQTYMSRVAQFFRHLNDLPWVAESRVTVDYYPGQSTSRRRVRPRPAHRPVLSWYNRLAFQPGQNAGTLDLDAGSPPSAPAPGQNIMMAEVQSMYKSDEAKFQPLILPALPVPESEMNTDAPTYLAEPITPPPRSDTQHSARTGRSVVYSVVNPSARSTSSSSTTSPPRNRMDPMTALAQTTTGYTPYQPSAPQYGRAIHEPVAQVPVSPPGTVGVPRQPPLTYVRGGTPAQPTTYPYPSYTT</sequence>
<dbReference type="OrthoDB" id="3244156at2759"/>
<accession>A0A9P5PU68</accession>
<evidence type="ECO:0000256" key="1">
    <source>
        <dbReference type="SAM" id="MobiDB-lite"/>
    </source>
</evidence>
<dbReference type="AlphaFoldDB" id="A0A9P5PU68"/>
<feature type="compositionally biased region" description="Low complexity" evidence="1">
    <location>
        <begin position="465"/>
        <end position="479"/>
    </location>
</feature>
<feature type="region of interest" description="Disordered" evidence="1">
    <location>
        <begin position="301"/>
        <end position="320"/>
    </location>
</feature>
<reference evidence="2" key="1">
    <citation type="submission" date="2020-11" db="EMBL/GenBank/DDBJ databases">
        <authorList>
            <consortium name="DOE Joint Genome Institute"/>
            <person name="Ahrendt S."/>
            <person name="Riley R."/>
            <person name="Andreopoulos W."/>
            <person name="Labutti K."/>
            <person name="Pangilinan J."/>
            <person name="Ruiz-Duenas F.J."/>
            <person name="Barrasa J.M."/>
            <person name="Sanchez-Garcia M."/>
            <person name="Camarero S."/>
            <person name="Miyauchi S."/>
            <person name="Serrano A."/>
            <person name="Linde D."/>
            <person name="Babiker R."/>
            <person name="Drula E."/>
            <person name="Ayuso-Fernandez I."/>
            <person name="Pacheco R."/>
            <person name="Padilla G."/>
            <person name="Ferreira P."/>
            <person name="Barriuso J."/>
            <person name="Kellner H."/>
            <person name="Castanera R."/>
            <person name="Alfaro M."/>
            <person name="Ramirez L."/>
            <person name="Pisabarro A.G."/>
            <person name="Kuo A."/>
            <person name="Tritt A."/>
            <person name="Lipzen A."/>
            <person name="He G."/>
            <person name="Yan M."/>
            <person name="Ng V."/>
            <person name="Cullen D."/>
            <person name="Martin F."/>
            <person name="Rosso M.-N."/>
            <person name="Henrissat B."/>
            <person name="Hibbett D."/>
            <person name="Martinez A.T."/>
            <person name="Grigoriev I.V."/>
        </authorList>
    </citation>
    <scope>NUCLEOTIDE SEQUENCE</scope>
    <source>
        <strain evidence="2">AH 40177</strain>
    </source>
</reference>
<feature type="compositionally biased region" description="Basic residues" evidence="1">
    <location>
        <begin position="23"/>
        <end position="40"/>
    </location>
</feature>
<gene>
    <name evidence="2" type="ORF">BDP27DRAFT_1325816</name>
</gene>
<comment type="caution">
    <text evidence="2">The sequence shown here is derived from an EMBL/GenBank/DDBJ whole genome shotgun (WGS) entry which is preliminary data.</text>
</comment>
<feature type="region of interest" description="Disordered" evidence="1">
    <location>
        <begin position="1"/>
        <end position="53"/>
    </location>
</feature>
<feature type="compositionally biased region" description="Low complexity" evidence="1">
    <location>
        <begin position="165"/>
        <end position="182"/>
    </location>
</feature>